<dbReference type="PANTHER" id="PTHR10083:SF375">
    <property type="entry name" value="BPTI_KUNITZ INHIBITOR DOMAIN-CONTAINING PROTEIN"/>
    <property type="match status" value="1"/>
</dbReference>
<keyword evidence="1" id="KW-1015">Disulfide bond</keyword>
<feature type="domain" description="BPTI/Kunitz inhibitor" evidence="3">
    <location>
        <begin position="23"/>
        <end position="74"/>
    </location>
</feature>
<feature type="chain" id="PRO_5025365676" description="BPTI/Kunitz inhibitor domain-containing protein" evidence="2">
    <location>
        <begin position="24"/>
        <end position="213"/>
    </location>
</feature>
<dbReference type="PROSITE" id="PS00280">
    <property type="entry name" value="BPTI_KUNITZ_1"/>
    <property type="match status" value="2"/>
</dbReference>
<dbReference type="InterPro" id="IPR002223">
    <property type="entry name" value="Kunitz_BPTI"/>
</dbReference>
<feature type="domain" description="BPTI/Kunitz inhibitor" evidence="3">
    <location>
        <begin position="123"/>
        <end position="183"/>
    </location>
</feature>
<dbReference type="PROSITE" id="PS50279">
    <property type="entry name" value="BPTI_KUNITZ_2"/>
    <property type="match status" value="3"/>
</dbReference>
<reference evidence="4" key="2">
    <citation type="submission" date="2025-08" db="UniProtKB">
        <authorList>
            <consortium name="Ensembl"/>
        </authorList>
    </citation>
    <scope>IDENTIFICATION</scope>
</reference>
<dbReference type="InterPro" id="IPR020901">
    <property type="entry name" value="Prtase_inh_Kunz-CS"/>
</dbReference>
<keyword evidence="5" id="KW-1185">Reference proteome</keyword>
<evidence type="ECO:0000313" key="4">
    <source>
        <dbReference type="Ensembl" id="ENSMMDP00005031977.1"/>
    </source>
</evidence>
<evidence type="ECO:0000256" key="2">
    <source>
        <dbReference type="SAM" id="SignalP"/>
    </source>
</evidence>
<dbReference type="PANTHER" id="PTHR10083">
    <property type="entry name" value="KUNITZ-TYPE PROTEASE INHIBITOR-RELATED"/>
    <property type="match status" value="1"/>
</dbReference>
<dbReference type="AlphaFoldDB" id="A0A667YVT6"/>
<dbReference type="SUPFAM" id="SSF57362">
    <property type="entry name" value="BPTI-like"/>
    <property type="match status" value="3"/>
</dbReference>
<feature type="signal peptide" evidence="2">
    <location>
        <begin position="1"/>
        <end position="23"/>
    </location>
</feature>
<dbReference type="InterPro" id="IPR050098">
    <property type="entry name" value="TFPI/VKTCI-like"/>
</dbReference>
<dbReference type="Proteomes" id="UP000472263">
    <property type="component" value="Chromosome 16"/>
</dbReference>
<reference evidence="4" key="3">
    <citation type="submission" date="2025-09" db="UniProtKB">
        <authorList>
            <consortium name="Ensembl"/>
        </authorList>
    </citation>
    <scope>IDENTIFICATION</scope>
</reference>
<protein>
    <recommendedName>
        <fullName evidence="3">BPTI/Kunitz inhibitor domain-containing protein</fullName>
    </recommendedName>
</protein>
<organism evidence="4 5">
    <name type="scientific">Myripristis murdjan</name>
    <name type="common">pinecone soldierfish</name>
    <dbReference type="NCBI Taxonomy" id="586833"/>
    <lineage>
        <taxon>Eukaryota</taxon>
        <taxon>Metazoa</taxon>
        <taxon>Chordata</taxon>
        <taxon>Craniata</taxon>
        <taxon>Vertebrata</taxon>
        <taxon>Euteleostomi</taxon>
        <taxon>Actinopterygii</taxon>
        <taxon>Neopterygii</taxon>
        <taxon>Teleostei</taxon>
        <taxon>Neoteleostei</taxon>
        <taxon>Acanthomorphata</taxon>
        <taxon>Holocentriformes</taxon>
        <taxon>Holocentridae</taxon>
        <taxon>Myripristis</taxon>
    </lineage>
</organism>
<dbReference type="Gene3D" id="4.10.410.10">
    <property type="entry name" value="Pancreatic trypsin inhibitor Kunitz domain"/>
    <property type="match status" value="3"/>
</dbReference>
<dbReference type="GO" id="GO:0004867">
    <property type="term" value="F:serine-type endopeptidase inhibitor activity"/>
    <property type="evidence" value="ECO:0007669"/>
    <property type="project" value="InterPro"/>
</dbReference>
<keyword evidence="2" id="KW-0732">Signal</keyword>
<dbReference type="InterPro" id="IPR036880">
    <property type="entry name" value="Kunitz_BPTI_sf"/>
</dbReference>
<accession>A0A667YVT6</accession>
<dbReference type="PRINTS" id="PR00759">
    <property type="entry name" value="BASICPTASE"/>
</dbReference>
<dbReference type="InParanoid" id="A0A667YVT6"/>
<sequence length="213" mass="24277">MCRFWCDFLCAVVNVCVLLSVQCELDADSGSQCADYVQCWFFDKAIGACSPFWYGGCGGNANRFNTEHECFQTCRGRCNLCYNKFNKKCKCKFNKSECSRFWYGGCGGNGNRFPTQEECEHLCLKPPRTVKSSLTCEDAGGCQNYTMMWYFDTVQSECSRFWYGGCGGNGNRFPTQEECEHLCVTKTLTKTSSRISSIYFLLNESRRKTTFSL</sequence>
<name>A0A667YVT6_9TELE</name>
<dbReference type="Pfam" id="PF00014">
    <property type="entry name" value="Kunitz_BPTI"/>
    <property type="match status" value="3"/>
</dbReference>
<evidence type="ECO:0000259" key="3">
    <source>
        <dbReference type="PROSITE" id="PS50279"/>
    </source>
</evidence>
<dbReference type="CDD" id="cd22635">
    <property type="entry name" value="Kunitz_papilin"/>
    <property type="match status" value="1"/>
</dbReference>
<evidence type="ECO:0000313" key="5">
    <source>
        <dbReference type="Proteomes" id="UP000472263"/>
    </source>
</evidence>
<dbReference type="Ensembl" id="ENSMMDT00005032697.1">
    <property type="protein sequence ID" value="ENSMMDP00005031977.1"/>
    <property type="gene ID" value="ENSMMDG00005015088.1"/>
</dbReference>
<feature type="domain" description="BPTI/Kunitz inhibitor" evidence="3">
    <location>
        <begin position="76"/>
        <end position="123"/>
    </location>
</feature>
<dbReference type="FunFam" id="4.10.410.10:FF:000020">
    <property type="entry name" value="Collagen, type VI, alpha 3"/>
    <property type="match status" value="2"/>
</dbReference>
<proteinExistence type="predicted"/>
<dbReference type="SMART" id="SM00131">
    <property type="entry name" value="KU"/>
    <property type="match status" value="3"/>
</dbReference>
<dbReference type="GeneTree" id="ENSGT00940000168688"/>
<reference evidence="4" key="1">
    <citation type="submission" date="2019-06" db="EMBL/GenBank/DDBJ databases">
        <authorList>
            <consortium name="Wellcome Sanger Institute Data Sharing"/>
        </authorList>
    </citation>
    <scope>NUCLEOTIDE SEQUENCE [LARGE SCALE GENOMIC DNA]</scope>
</reference>
<dbReference type="GO" id="GO:0005615">
    <property type="term" value="C:extracellular space"/>
    <property type="evidence" value="ECO:0007669"/>
    <property type="project" value="TreeGrafter"/>
</dbReference>
<evidence type="ECO:0000256" key="1">
    <source>
        <dbReference type="ARBA" id="ARBA00023157"/>
    </source>
</evidence>